<dbReference type="AlphaFoldDB" id="A0A445N1U7"/>
<sequence>MQKSKKTVDLSYLADNWPSPLVARNQLLEFSGGLLHPRTMANHDCFGTGPKNPIRVGRKIGYPVKSIIEWMEERAAPQKMEVM</sequence>
<dbReference type="EMBL" id="OJIN01000217">
    <property type="protein sequence ID" value="SPD75677.1"/>
    <property type="molecule type" value="Genomic_DNA"/>
</dbReference>
<evidence type="ECO:0000313" key="1">
    <source>
        <dbReference type="EMBL" id="SPD75677.1"/>
    </source>
</evidence>
<proteinExistence type="predicted"/>
<gene>
    <name evidence="1" type="ORF">PITCH_A720017</name>
</gene>
<protein>
    <recommendedName>
        <fullName evidence="2">DNA-binding protein</fullName>
    </recommendedName>
</protein>
<evidence type="ECO:0008006" key="2">
    <source>
        <dbReference type="Google" id="ProtNLM"/>
    </source>
</evidence>
<organism evidence="1">
    <name type="scientific">uncultured Desulfobacterium sp</name>
    <dbReference type="NCBI Taxonomy" id="201089"/>
    <lineage>
        <taxon>Bacteria</taxon>
        <taxon>Pseudomonadati</taxon>
        <taxon>Thermodesulfobacteriota</taxon>
        <taxon>Desulfobacteria</taxon>
        <taxon>Desulfobacterales</taxon>
        <taxon>Desulfobacteriaceae</taxon>
        <taxon>Desulfobacterium</taxon>
        <taxon>environmental samples</taxon>
    </lineage>
</organism>
<name>A0A445N1U7_9BACT</name>
<reference evidence="1" key="1">
    <citation type="submission" date="2018-01" db="EMBL/GenBank/DDBJ databases">
        <authorList>
            <person name="Regsiter A."/>
            <person name="William W."/>
        </authorList>
    </citation>
    <scope>NUCLEOTIDE SEQUENCE</scope>
    <source>
        <strain evidence="1">TRIP AH-1</strain>
    </source>
</reference>
<accession>A0A445N1U7</accession>